<evidence type="ECO:0000313" key="2">
    <source>
        <dbReference type="EMBL" id="KAA8901011.1"/>
    </source>
</evidence>
<dbReference type="EMBL" id="SWFT01000105">
    <property type="protein sequence ID" value="KAA8901011.1"/>
    <property type="molecule type" value="Genomic_DNA"/>
</dbReference>
<proteinExistence type="predicted"/>
<keyword evidence="1" id="KW-0812">Transmembrane</keyword>
<dbReference type="AlphaFoldDB" id="A0A642UKX3"/>
<dbReference type="GO" id="GO:0005886">
    <property type="term" value="C:plasma membrane"/>
    <property type="evidence" value="ECO:0007669"/>
    <property type="project" value="InterPro"/>
</dbReference>
<dbReference type="Proteomes" id="UP000449547">
    <property type="component" value="Unassembled WGS sequence"/>
</dbReference>
<dbReference type="Pfam" id="PF06687">
    <property type="entry name" value="SUR7"/>
    <property type="match status" value="1"/>
</dbReference>
<dbReference type="InterPro" id="IPR052413">
    <property type="entry name" value="SUR7_domain"/>
</dbReference>
<dbReference type="RefSeq" id="XP_034011634.1">
    <property type="nucleotide sequence ID" value="XM_034156137.1"/>
</dbReference>
<sequence>MIFRFIRVIIIIFSLATFLLSVFALVGSYKAEGWLTGTYLIDFHLTQVDLPQLLSVVGHKRDNVPLPFEAAELFQNHRRNPGFVQDSSNVDESQSANNFKAVGIANAKEAAVTQSVIAAATGTGTTSTQATGGPQSGPNGQANGFYSTVSEVIQDIADNLHYRDLGLADVYSLSFFGYCRGYRVGNSSSTNDVFDNSKVNFTWCSPPKTGYKFDPLTVIKDEITNMINGDVQGAPDGTVPQLSTQVKSELKVLVNNLDDATLHLPSGVQEYLPTVNNLTVASMAMLFVVAVLGFISIIIQVLAMCLSPDDCCASFLNFMGQCFMFVFTLVTAGLITGTYLTVRDKVNAVTSEWGMRAFISINLYAFIWSAAVAALLVVIFSALGSCCGLFGTHRRMYTRVAPFAAAAVPYYGKRTTI</sequence>
<evidence type="ECO:0000256" key="1">
    <source>
        <dbReference type="SAM" id="Phobius"/>
    </source>
</evidence>
<organism evidence="2 3">
    <name type="scientific">Diutina rugosa</name>
    <name type="common">Yeast</name>
    <name type="synonym">Candida rugosa</name>
    <dbReference type="NCBI Taxonomy" id="5481"/>
    <lineage>
        <taxon>Eukaryota</taxon>
        <taxon>Fungi</taxon>
        <taxon>Dikarya</taxon>
        <taxon>Ascomycota</taxon>
        <taxon>Saccharomycotina</taxon>
        <taxon>Pichiomycetes</taxon>
        <taxon>Debaryomycetaceae</taxon>
        <taxon>Diutina</taxon>
    </lineage>
</organism>
<name>A0A642UKX3_DIURU</name>
<feature type="transmembrane region" description="Helical" evidence="1">
    <location>
        <begin position="318"/>
        <end position="341"/>
    </location>
</feature>
<dbReference type="OMA" id="GYWGYCR"/>
<protein>
    <submittedName>
        <fullName evidence="2">Uncharacterized protein</fullName>
    </submittedName>
</protein>
<evidence type="ECO:0000313" key="3">
    <source>
        <dbReference type="Proteomes" id="UP000449547"/>
    </source>
</evidence>
<dbReference type="OrthoDB" id="4480814at2759"/>
<dbReference type="GO" id="GO:0051285">
    <property type="term" value="C:cell cortex of cell tip"/>
    <property type="evidence" value="ECO:0007669"/>
    <property type="project" value="TreeGrafter"/>
</dbReference>
<dbReference type="GeneID" id="54782032"/>
<keyword evidence="1" id="KW-1133">Transmembrane helix</keyword>
<gene>
    <name evidence="2" type="ORF">DIURU_003381</name>
</gene>
<dbReference type="GO" id="GO:0031505">
    <property type="term" value="P:fungal-type cell wall organization"/>
    <property type="evidence" value="ECO:0007669"/>
    <property type="project" value="TreeGrafter"/>
</dbReference>
<feature type="transmembrane region" description="Helical" evidence="1">
    <location>
        <begin position="283"/>
        <end position="306"/>
    </location>
</feature>
<keyword evidence="3" id="KW-1185">Reference proteome</keyword>
<dbReference type="InterPro" id="IPR009571">
    <property type="entry name" value="SUR7/Rim9-like_fungi"/>
</dbReference>
<dbReference type="VEuPathDB" id="FungiDB:DIURU_003381"/>
<dbReference type="PANTHER" id="PTHR28019">
    <property type="entry name" value="CELL MEMBRANE PROTEIN YLR413W-RELATED"/>
    <property type="match status" value="1"/>
</dbReference>
<comment type="caution">
    <text evidence="2">The sequence shown here is derived from an EMBL/GenBank/DDBJ whole genome shotgun (WGS) entry which is preliminary data.</text>
</comment>
<feature type="transmembrane region" description="Helical" evidence="1">
    <location>
        <begin position="361"/>
        <end position="390"/>
    </location>
</feature>
<reference evidence="2 3" key="1">
    <citation type="submission" date="2019-07" db="EMBL/GenBank/DDBJ databases">
        <title>Genome assembly of two rare yeast pathogens: Diutina rugosa and Trichomonascus ciferrii.</title>
        <authorList>
            <person name="Mixao V."/>
            <person name="Saus E."/>
            <person name="Hansen A."/>
            <person name="Lass-Flor C."/>
            <person name="Gabaldon T."/>
        </authorList>
    </citation>
    <scope>NUCLEOTIDE SEQUENCE [LARGE SCALE GENOMIC DNA]</scope>
    <source>
        <strain evidence="2 3">CBS 613</strain>
    </source>
</reference>
<accession>A0A642UKX3</accession>
<dbReference type="PANTHER" id="PTHR28019:SF2">
    <property type="entry name" value="CELL MEMBRANE PROTEIN YLR413W-RELATED"/>
    <property type="match status" value="1"/>
</dbReference>
<keyword evidence="1" id="KW-0472">Membrane</keyword>